<name>A0ABQ3NNL0_STRVG</name>
<evidence type="ECO:0000256" key="1">
    <source>
        <dbReference type="SAM" id="MobiDB-lite"/>
    </source>
</evidence>
<accession>A0ABQ3NNL0</accession>
<keyword evidence="3" id="KW-1185">Reference proteome</keyword>
<dbReference type="GeneID" id="86952250"/>
<protein>
    <submittedName>
        <fullName evidence="2">Uncharacterized protein</fullName>
    </submittedName>
</protein>
<proteinExistence type="predicted"/>
<comment type="caution">
    <text evidence="2">The sequence shown here is derived from an EMBL/GenBank/DDBJ whole genome shotgun (WGS) entry which is preliminary data.</text>
</comment>
<feature type="compositionally biased region" description="Basic and acidic residues" evidence="1">
    <location>
        <begin position="44"/>
        <end position="64"/>
    </location>
</feature>
<feature type="region of interest" description="Disordered" evidence="1">
    <location>
        <begin position="1"/>
        <end position="75"/>
    </location>
</feature>
<reference evidence="3" key="1">
    <citation type="submission" date="2020-09" db="EMBL/GenBank/DDBJ databases">
        <title>Whole genome shotgun sequence of Streptomyces cinnamonensis NBRC 15873.</title>
        <authorList>
            <person name="Komaki H."/>
            <person name="Tamura T."/>
        </authorList>
    </citation>
    <scope>NUCLEOTIDE SEQUENCE [LARGE SCALE GENOMIC DNA]</scope>
    <source>
        <strain evidence="3">NBRC 15873</strain>
    </source>
</reference>
<sequence length="75" mass="8042">MTSERETHAPATAEPELPAKVPENGDAVTPDLPPLDPPAPDLWTAREAEDGEDVPRADPDHPAEAENPEPQEPTD</sequence>
<evidence type="ECO:0000313" key="2">
    <source>
        <dbReference type="EMBL" id="GHI14342.1"/>
    </source>
</evidence>
<dbReference type="EMBL" id="BNDV01000008">
    <property type="protein sequence ID" value="GHI14342.1"/>
    <property type="molecule type" value="Genomic_DNA"/>
</dbReference>
<feature type="compositionally biased region" description="Acidic residues" evidence="1">
    <location>
        <begin position="66"/>
        <end position="75"/>
    </location>
</feature>
<dbReference type="Proteomes" id="UP000660554">
    <property type="component" value="Unassembled WGS sequence"/>
</dbReference>
<organism evidence="2 3">
    <name type="scientific">Streptomyces virginiae</name>
    <name type="common">Streptomyces cinnamonensis</name>
    <dbReference type="NCBI Taxonomy" id="1961"/>
    <lineage>
        <taxon>Bacteria</taxon>
        <taxon>Bacillati</taxon>
        <taxon>Actinomycetota</taxon>
        <taxon>Actinomycetes</taxon>
        <taxon>Kitasatosporales</taxon>
        <taxon>Streptomycetaceae</taxon>
        <taxon>Streptomyces</taxon>
    </lineage>
</organism>
<gene>
    <name evidence="2" type="ORF">Scinn_38050</name>
</gene>
<dbReference type="RefSeq" id="WP_030655175.1">
    <property type="nucleotide sequence ID" value="NZ_BMRU01000011.1"/>
</dbReference>
<feature type="compositionally biased region" description="Pro residues" evidence="1">
    <location>
        <begin position="31"/>
        <end position="40"/>
    </location>
</feature>
<evidence type="ECO:0000313" key="3">
    <source>
        <dbReference type="Proteomes" id="UP000660554"/>
    </source>
</evidence>